<keyword evidence="2" id="KW-0812">Transmembrane</keyword>
<keyword evidence="6" id="KW-1185">Reference proteome</keyword>
<sequence length="1333" mass="154763">MKRYFNVYFLIPLFLLYNVIRINDSIRSRTLYDREDESSDILTVKSGELNNNHKFNIFNSDYENVNNQEISSFLENKIEKKEKSSGFINNKTKSNDEKPPSYSYRNDKFYSLSEIEENSGNTNSNSFPNNSEISFGNNYNKYNFIQKRTNYVCGIKRKLIKWVCPRNSKGITVCVPDRKIQLCIANFLNSDLETIDIFKEMFLKSVILEAKLLFDKHEGKYSSIFCNELRNSFSDYRSILIDDDMDFGGNTDKVKEHINNKFSYYYSQSNMENINEIKKKWWEDNKKELWNNMIEKYKGKISNECSKIPEDEPQINRWIKEWNEHFWMEKDRLFLNIRGKCAENKKYEACSVGCRLPCSSYTSFMNKSKSEMDVLMNLYKIKNPKENQHNFLNEVFKKNKEKSIVDIFKNEKGYDDLCDCKYTVTIIKSFLNGPARDNVDIASEINANDIREFGCGYKSNNKRSWNCTGSFTNNFPGICVPPRRHTLCLGRTYSIEDGNEDRYREHLFAASIYEAQLLKYRYKEKDENALCSIIQNSYADIADIIKGSDIVKDNNGKKMEENLNKVNKNKNRNEASLKSFREHWWEKNREDAWNVMSAVLENKEACKDSDKFQKIPQFLRWFKEWGDDFCQERKEKIYSFKSFKEECKKKDCEENTCKNKCNEYKKWIDLKKSEYDKQVEKYTKDKKDKIYDNIDAVKDKEAKIYLQENSTECKDVNFDEEIFIEHTKKYDELCEKCNEIKYLNEIRYPKKKHTIYDIDTLSDALDGGTPISINENINGKQNRVDASISESKELKDSNGAPKPESEVSSRIEKPSSDINKSEQLNNQNVSQGSSYHKSSERKEVLENGKSNITKNDSEVSNSLTSEIGDKNKNSLTTVGNENKSLLSTADQGNIVDAINLGEGSVDVNTDDSATRINVNSQSNDSGNSGTIKGNPTEGDNNKVDATSSILHNVQSTSGINDGNSEQSLSNSTDTSNNTLDPSEIERSDNQVNNSHSSGDSDSLTIEKISLKDNKESSHDLQSSRSNRHNTQLSSQSDDTVKSIQGLDSSRYKEDDRDDTLHISEELIRHITGEHMNSEDKAISNTLNIPGINVRNERSVNSHDFNRRFMTNNDEGHQYVTQIEDNETIRGQEKSEDDNDSYEDEQTRSINYKENYHKKNIEEYNSRDTKKVREEIIKLSKQNKCNNEYSMEYCTYSNRKNSSLGSCSKEEKKKLCCQISDYCLTYFNFYSIEYYNCMKYEMNDPEYKCFNSKGQSNMPYFAAGGILVIIVLLLSSATRMGKSNDEYILGESNMEAAFEENNYFNNLSRIFNQEVQETNASDFSQYNYKERDMY</sequence>
<evidence type="ECO:0000313" key="5">
    <source>
        <dbReference type="EMBL" id="SCQ12863.1"/>
    </source>
</evidence>
<feature type="region of interest" description="Disordered" evidence="1">
    <location>
        <begin position="1123"/>
        <end position="1146"/>
    </location>
</feature>
<evidence type="ECO:0000259" key="3">
    <source>
        <dbReference type="Pfam" id="PF05424"/>
    </source>
</evidence>
<name>A0ABY0KWI2_9APIC</name>
<feature type="compositionally biased region" description="Polar residues" evidence="1">
    <location>
        <begin position="1019"/>
        <end position="1047"/>
    </location>
</feature>
<evidence type="ECO:0000256" key="1">
    <source>
        <dbReference type="SAM" id="MobiDB-lite"/>
    </source>
</evidence>
<dbReference type="InterPro" id="IPR042202">
    <property type="entry name" value="Duffy-ag-bd_sf"/>
</dbReference>
<dbReference type="InterPro" id="IPR008602">
    <property type="entry name" value="Duffy-antigen-binding"/>
</dbReference>
<evidence type="ECO:0000313" key="6">
    <source>
        <dbReference type="Proteomes" id="UP000831156"/>
    </source>
</evidence>
<feature type="domain" description="Erythrocyte binding antigen 175 C-terminal" evidence="4">
    <location>
        <begin position="1169"/>
        <end position="1249"/>
    </location>
</feature>
<organism evidence="5 6">
    <name type="scientific">Plasmodium gaboni</name>
    <dbReference type="NCBI Taxonomy" id="647221"/>
    <lineage>
        <taxon>Eukaryota</taxon>
        <taxon>Sar</taxon>
        <taxon>Alveolata</taxon>
        <taxon>Apicomplexa</taxon>
        <taxon>Aconoidasida</taxon>
        <taxon>Haemosporida</taxon>
        <taxon>Plasmodiidae</taxon>
        <taxon>Plasmodium</taxon>
        <taxon>Plasmodium (Laverania)</taxon>
    </lineage>
</organism>
<feature type="compositionally biased region" description="Polar residues" evidence="1">
    <location>
        <begin position="915"/>
        <end position="933"/>
    </location>
</feature>
<feature type="region of interest" description="Disordered" evidence="1">
    <location>
        <begin position="776"/>
        <end position="875"/>
    </location>
</feature>
<accession>A0ABY0KWI2</accession>
<dbReference type="Gene3D" id="1.20.1310.20">
    <property type="entry name" value="Duffy-antigen binding domain"/>
    <property type="match status" value="2"/>
</dbReference>
<dbReference type="InterPro" id="IPR043057">
    <property type="entry name" value="EBA-175_C_sf"/>
</dbReference>
<dbReference type="Proteomes" id="UP000831156">
    <property type="component" value="Unassembled WGS sequence"/>
</dbReference>
<evidence type="ECO:0000259" key="4">
    <source>
        <dbReference type="Pfam" id="PF11556"/>
    </source>
</evidence>
<proteinExistence type="predicted"/>
<dbReference type="Gene3D" id="1.20.58.830">
    <property type="match status" value="2"/>
</dbReference>
<feature type="compositionally biased region" description="Polar residues" evidence="1">
    <location>
        <begin position="943"/>
        <end position="966"/>
    </location>
</feature>
<feature type="domain" description="Duffy-antigen binding" evidence="3">
    <location>
        <begin position="477"/>
        <end position="648"/>
    </location>
</feature>
<feature type="compositionally biased region" description="Polar residues" evidence="1">
    <location>
        <begin position="848"/>
        <end position="865"/>
    </location>
</feature>
<dbReference type="InterPro" id="IPR021620">
    <property type="entry name" value="EBA-175_C"/>
</dbReference>
<dbReference type="Pfam" id="PF05424">
    <property type="entry name" value="Duffy_binding"/>
    <property type="match status" value="2"/>
</dbReference>
<dbReference type="Pfam" id="PF11556">
    <property type="entry name" value="EBA-175_VI"/>
    <property type="match status" value="1"/>
</dbReference>
<dbReference type="EMBL" id="FMKD01000069">
    <property type="protein sequence ID" value="SCQ12863.1"/>
    <property type="molecule type" value="Genomic_DNA"/>
</dbReference>
<protein>
    <submittedName>
        <fullName evidence="5">Erythrocyte binding antigen-140</fullName>
    </submittedName>
</protein>
<feature type="compositionally biased region" description="Polar residues" evidence="1">
    <location>
        <begin position="989"/>
        <end position="1003"/>
    </location>
</feature>
<keyword evidence="2" id="KW-1133">Transmembrane helix</keyword>
<reference evidence="5" key="1">
    <citation type="submission" date="2016-09" db="EMBL/GenBank/DDBJ databases">
        <authorList>
            <consortium name="Pathogen Informatics"/>
            <person name="Sun Q."/>
            <person name="Inoue M."/>
        </authorList>
    </citation>
    <scope>NUCLEOTIDE SEQUENCE</scope>
</reference>
<keyword evidence="2" id="KW-0472">Membrane</keyword>
<feature type="compositionally biased region" description="Basic and acidic residues" evidence="1">
    <location>
        <begin position="1008"/>
        <end position="1018"/>
    </location>
</feature>
<dbReference type="SUPFAM" id="SSF140924">
    <property type="entry name" value="Duffy binding domain-like"/>
    <property type="match status" value="2"/>
</dbReference>
<dbReference type="Gene3D" id="1.10.1740.170">
    <property type="entry name" value="Erythrocyte binding antigen 175 region VI"/>
    <property type="match status" value="1"/>
</dbReference>
<feature type="transmembrane region" description="Helical" evidence="2">
    <location>
        <begin position="1257"/>
        <end position="1276"/>
    </location>
</feature>
<feature type="compositionally biased region" description="Low complexity" evidence="1">
    <location>
        <begin position="967"/>
        <end position="980"/>
    </location>
</feature>
<feature type="domain" description="Duffy-antigen binding" evidence="3">
    <location>
        <begin position="173"/>
        <end position="299"/>
    </location>
</feature>
<comment type="caution">
    <text evidence="5">The sequence shown here is derived from an EMBL/GenBank/DDBJ whole genome shotgun (WGS) entry which is preliminary data.</text>
</comment>
<feature type="compositionally biased region" description="Basic and acidic residues" evidence="1">
    <location>
        <begin position="803"/>
        <end position="815"/>
    </location>
</feature>
<dbReference type="Gene3D" id="1.10.287.1660">
    <property type="match status" value="1"/>
</dbReference>
<evidence type="ECO:0000256" key="2">
    <source>
        <dbReference type="SAM" id="Phobius"/>
    </source>
</evidence>
<gene>
    <name evidence="5" type="ORF">PGABG01_0026400</name>
</gene>
<feature type="compositionally biased region" description="Acidic residues" evidence="1">
    <location>
        <begin position="1134"/>
        <end position="1143"/>
    </location>
</feature>
<feature type="region of interest" description="Disordered" evidence="1">
    <location>
        <begin position="915"/>
        <end position="1057"/>
    </location>
</feature>
<feature type="compositionally biased region" description="Polar residues" evidence="1">
    <location>
        <begin position="816"/>
        <end position="836"/>
    </location>
</feature>
<feature type="compositionally biased region" description="Basic and acidic residues" evidence="1">
    <location>
        <begin position="837"/>
        <end position="846"/>
    </location>
</feature>